<organism evidence="1 2">
    <name type="scientific">Paramecium primaurelia</name>
    <dbReference type="NCBI Taxonomy" id="5886"/>
    <lineage>
        <taxon>Eukaryota</taxon>
        <taxon>Sar</taxon>
        <taxon>Alveolata</taxon>
        <taxon>Ciliophora</taxon>
        <taxon>Intramacronucleata</taxon>
        <taxon>Oligohymenophorea</taxon>
        <taxon>Peniculida</taxon>
        <taxon>Parameciidae</taxon>
        <taxon>Paramecium</taxon>
    </lineage>
</organism>
<dbReference type="PANTHER" id="PTHR39767">
    <property type="entry name" value="CALCIUM/CALMODULIN-BINDING MEMBRANE PROTEIN PCM4-RELATED"/>
    <property type="match status" value="1"/>
</dbReference>
<evidence type="ECO:0000313" key="2">
    <source>
        <dbReference type="Proteomes" id="UP000688137"/>
    </source>
</evidence>
<sequence length="278" mass="33092">MTCYFLIFYQILDQAQSKIIYEDLFNSVQDTWYAYRNLDCKNKEGISYFQSEQCQDYKILLINQCLSYEYHHLIFKTIELQPHYQLTLQLTFLREKPSVDPEFLVYIDDRIVLQRSYTDYIHSNDFCTLNTRNYELYPIIITIDHSSSSVTISMIAQKGFWGITKFEISIKECSIGCDSCNSNRCFNQELFFNQFTSLDFSFMDIEKTWQTKDITNIQIDECLGFKYLVSNGDHLIKYFDLDYHHAICFELKLLIFNSQSTYIHIFIDDVFVSYVKAT</sequence>
<name>A0A8S1QPH3_PARPR</name>
<dbReference type="EMBL" id="CAJJDM010000182">
    <property type="protein sequence ID" value="CAD8116467.1"/>
    <property type="molecule type" value="Genomic_DNA"/>
</dbReference>
<protein>
    <submittedName>
        <fullName evidence="1">Uncharacterized protein</fullName>
    </submittedName>
</protein>
<dbReference type="PANTHER" id="PTHR39767:SF2">
    <property type="entry name" value="CHROMOSOME UNDETERMINED SCAFFOLD_1, WHOLE GENOME SHOTGUN SEQUENCE"/>
    <property type="match status" value="1"/>
</dbReference>
<evidence type="ECO:0000313" key="1">
    <source>
        <dbReference type="EMBL" id="CAD8116467.1"/>
    </source>
</evidence>
<comment type="caution">
    <text evidence="1">The sequence shown here is derived from an EMBL/GenBank/DDBJ whole genome shotgun (WGS) entry which is preliminary data.</text>
</comment>
<dbReference type="Proteomes" id="UP000688137">
    <property type="component" value="Unassembled WGS sequence"/>
</dbReference>
<proteinExistence type="predicted"/>
<dbReference type="AlphaFoldDB" id="A0A8S1QPH3"/>
<gene>
    <name evidence="1" type="ORF">PPRIM_AZ9-3.1.T1730011</name>
</gene>
<dbReference type="OMA" id="INECSTY"/>
<reference evidence="1" key="1">
    <citation type="submission" date="2021-01" db="EMBL/GenBank/DDBJ databases">
        <authorList>
            <consortium name="Genoscope - CEA"/>
            <person name="William W."/>
        </authorList>
    </citation>
    <scope>NUCLEOTIDE SEQUENCE</scope>
</reference>
<accession>A0A8S1QPH3</accession>
<keyword evidence="2" id="KW-1185">Reference proteome</keyword>